<accession>A0AAF0Z7C8</accession>
<evidence type="ECO:0000313" key="2">
    <source>
        <dbReference type="EMBL" id="WPF82241.1"/>
    </source>
</evidence>
<reference evidence="3" key="1">
    <citation type="submission" date="2023-11" db="EMBL/GenBank/DDBJ databases">
        <authorList>
            <person name="Helweg L.P."/>
            <person name="Kiel A."/>
            <person name="Hitz F."/>
            <person name="Ruckert-Reed C."/>
            <person name="Busche T."/>
            <person name="Kaltschmidt B."/>
            <person name="Kaltschmidt C."/>
        </authorList>
    </citation>
    <scope>NUCLEOTIDE SEQUENCE [LARGE SCALE GENOMIC DNA]</scope>
    <source>
        <strain evidence="3">4.1</strain>
    </source>
</reference>
<dbReference type="SUPFAM" id="SSF52317">
    <property type="entry name" value="Class I glutamine amidotransferase-like"/>
    <property type="match status" value="1"/>
</dbReference>
<sequence>MKITRPLRALVVVDGTDVHHDLLGAATALRDTVLEAGVVAEAAVGLDRFVDATPPTSEADVLVLYRSGVVFDPAQQQALSDRVAAGAGLVVLHASNLFGYGPGGLEADAVAHELFGSRYVSHGDHGSEGTYTVELTGEHPVTAFLDDFVVEDEFYVIETREDVRVLAERVDPDGVRHTVAYVRDHGRGRVCYVALGHDMRAWGSPYVRQVVRQAVLWAGGVDLADVETWSTRFPLGNGRSLGPAAGGGAR</sequence>
<evidence type="ECO:0000313" key="3">
    <source>
        <dbReference type="Proteomes" id="UP001304340"/>
    </source>
</evidence>
<name>A0AAF0Z7C8_9MICO</name>
<keyword evidence="3" id="KW-1185">Reference proteome</keyword>
<proteinExistence type="predicted"/>
<dbReference type="EMBL" id="CP138359">
    <property type="protein sequence ID" value="WPF82241.1"/>
    <property type="molecule type" value="Genomic_DNA"/>
</dbReference>
<dbReference type="PANTHER" id="PTHR40469">
    <property type="entry name" value="SECRETED GLYCOSYL HYDROLASE"/>
    <property type="match status" value="1"/>
</dbReference>
<evidence type="ECO:0000259" key="1">
    <source>
        <dbReference type="Pfam" id="PF06283"/>
    </source>
</evidence>
<dbReference type="AlphaFoldDB" id="A0AAF0Z7C8"/>
<organism evidence="2 3">
    <name type="scientific">Sanguibacter biliveldensis</name>
    <dbReference type="NCBI Taxonomy" id="3030830"/>
    <lineage>
        <taxon>Bacteria</taxon>
        <taxon>Bacillati</taxon>
        <taxon>Actinomycetota</taxon>
        <taxon>Actinomycetes</taxon>
        <taxon>Micrococcales</taxon>
        <taxon>Sanguibacteraceae</taxon>
        <taxon>Sanguibacter</taxon>
    </lineage>
</organism>
<dbReference type="Pfam" id="PF06283">
    <property type="entry name" value="ThuA"/>
    <property type="match status" value="1"/>
</dbReference>
<dbReference type="Gene3D" id="3.40.50.880">
    <property type="match status" value="1"/>
</dbReference>
<dbReference type="PANTHER" id="PTHR40469:SF2">
    <property type="entry name" value="GALACTOSE-BINDING DOMAIN-LIKE SUPERFAMILY PROTEIN"/>
    <property type="match status" value="1"/>
</dbReference>
<dbReference type="InterPro" id="IPR029010">
    <property type="entry name" value="ThuA-like"/>
</dbReference>
<protein>
    <submittedName>
        <fullName evidence="2">ThuA domain-containing protein</fullName>
    </submittedName>
</protein>
<feature type="domain" description="ThuA-like" evidence="1">
    <location>
        <begin position="9"/>
        <end position="218"/>
    </location>
</feature>
<dbReference type="InterPro" id="IPR029062">
    <property type="entry name" value="Class_I_gatase-like"/>
</dbReference>
<gene>
    <name evidence="2" type="ORF">SANBI_003585</name>
</gene>
<dbReference type="RefSeq" id="WP_319157478.1">
    <property type="nucleotide sequence ID" value="NZ_CP138359.1"/>
</dbReference>
<dbReference type="KEGG" id="sbil:SANBI_003585"/>
<dbReference type="Proteomes" id="UP001304340">
    <property type="component" value="Chromosome"/>
</dbReference>